<gene>
    <name evidence="15" type="ORF">H9653_01625</name>
</gene>
<dbReference type="PANTHER" id="PTHR30069:SF53">
    <property type="entry name" value="COLICIN I RECEPTOR-RELATED"/>
    <property type="match status" value="1"/>
</dbReference>
<evidence type="ECO:0000256" key="5">
    <source>
        <dbReference type="ARBA" id="ARBA00022729"/>
    </source>
</evidence>
<evidence type="ECO:0000256" key="2">
    <source>
        <dbReference type="ARBA" id="ARBA00022448"/>
    </source>
</evidence>
<keyword evidence="4 10" id="KW-0812">Transmembrane</keyword>
<evidence type="ECO:0000256" key="9">
    <source>
        <dbReference type="ARBA" id="ARBA00023237"/>
    </source>
</evidence>
<dbReference type="InterPro" id="IPR037066">
    <property type="entry name" value="Plug_dom_sf"/>
</dbReference>
<feature type="domain" description="TonB-dependent receptor-like beta-barrel" evidence="13">
    <location>
        <begin position="214"/>
        <end position="610"/>
    </location>
</feature>
<dbReference type="SUPFAM" id="SSF56935">
    <property type="entry name" value="Porins"/>
    <property type="match status" value="1"/>
</dbReference>
<evidence type="ECO:0000256" key="10">
    <source>
        <dbReference type="PROSITE-ProRule" id="PRU01360"/>
    </source>
</evidence>
<keyword evidence="2 10" id="KW-0813">Transport</keyword>
<evidence type="ECO:0000256" key="1">
    <source>
        <dbReference type="ARBA" id="ARBA00004571"/>
    </source>
</evidence>
<dbReference type="Pfam" id="PF00593">
    <property type="entry name" value="TonB_dep_Rec_b-barrel"/>
    <property type="match status" value="1"/>
</dbReference>
<comment type="similarity">
    <text evidence="10 11">Belongs to the TonB-dependent receptor family.</text>
</comment>
<evidence type="ECO:0000256" key="4">
    <source>
        <dbReference type="ARBA" id="ARBA00022692"/>
    </source>
</evidence>
<protein>
    <submittedName>
        <fullName evidence="15">TonB-dependent receptor</fullName>
    </submittedName>
</protein>
<keyword evidence="8 10" id="KW-0472">Membrane</keyword>
<evidence type="ECO:0000313" key="15">
    <source>
        <dbReference type="EMBL" id="MBD7946736.1"/>
    </source>
</evidence>
<feature type="signal peptide" evidence="12">
    <location>
        <begin position="1"/>
        <end position="29"/>
    </location>
</feature>
<keyword evidence="15" id="KW-0675">Receptor</keyword>
<name>A0ABR8RFZ4_9GAMM</name>
<dbReference type="InterPro" id="IPR000531">
    <property type="entry name" value="Beta-barrel_TonB"/>
</dbReference>
<dbReference type="Gene3D" id="2.40.170.20">
    <property type="entry name" value="TonB-dependent receptor, beta-barrel domain"/>
    <property type="match status" value="1"/>
</dbReference>
<accession>A0ABR8RFZ4</accession>
<feature type="chain" id="PRO_5046895939" evidence="12">
    <location>
        <begin position="30"/>
        <end position="644"/>
    </location>
</feature>
<keyword evidence="9 10" id="KW-0998">Cell outer membrane</keyword>
<keyword evidence="3 10" id="KW-1134">Transmembrane beta strand</keyword>
<keyword evidence="5 12" id="KW-0732">Signal</keyword>
<dbReference type="InterPro" id="IPR036942">
    <property type="entry name" value="Beta-barrel_TonB_sf"/>
</dbReference>
<keyword evidence="7 11" id="KW-0798">TonB box</keyword>
<proteinExistence type="inferred from homology"/>
<evidence type="ECO:0000256" key="7">
    <source>
        <dbReference type="ARBA" id="ARBA00023077"/>
    </source>
</evidence>
<dbReference type="InterPro" id="IPR039426">
    <property type="entry name" value="TonB-dep_rcpt-like"/>
</dbReference>
<evidence type="ECO:0000259" key="13">
    <source>
        <dbReference type="Pfam" id="PF00593"/>
    </source>
</evidence>
<feature type="domain" description="TonB-dependent receptor plug" evidence="14">
    <location>
        <begin position="63"/>
        <end position="168"/>
    </location>
</feature>
<organism evidence="15 16">
    <name type="scientific">Psychrobacter communis</name>
    <dbReference type="NCBI Taxonomy" id="2762238"/>
    <lineage>
        <taxon>Bacteria</taxon>
        <taxon>Pseudomonadati</taxon>
        <taxon>Pseudomonadota</taxon>
        <taxon>Gammaproteobacteria</taxon>
        <taxon>Moraxellales</taxon>
        <taxon>Moraxellaceae</taxon>
        <taxon>Psychrobacter</taxon>
    </lineage>
</organism>
<sequence>MALSRSSSTTYLRLCILSALGGFAISATAATGDSSVINRSELPQVELDKIVVTATRTPTKTSNVIAQTRVIDKEELQRFKGQTALEVIKRQPGFSIKQDGGMSSSSNFYVRGYDSKRILILIDGVRYGSMSTGQPALALLPTDQIDRIEILYGASGSSIYGSDAMGGVVQIFTKGTDVKQTNFSATAGVGSNDHYVYGATAQFANAQGGKLSLSASRNQTKGISALEYQTGNNRDDDGFKSNNFSLNTSIPLTQNISIGATGLFAKSTTEFDDFNNSADAEIEQENGAVSAFSQYENDKLRLRLTAGQSLDKLDNKVGDEFETKQKQVNLLSTYQLPIGQVQAGGEWLKQGVDINDKTPANGVDSYKIDERKVKSGFLGYQVNESRHDFQANVRFDDNSQFDDETTFGLGYAFKLIPNLRIGTSFATGYRAPSLNDLYVESSYYVPNEDLKVEKSKNIELFVESNTNFQNTRLTGFSGDVDNLINNEFDEATGKYQARNVAEAKLSGYSFTSDWQLSNVLFGGHYTYTNAENRSEVNKGKQLVFHPEDTGLIYVGYQATDFDIRTEAEYVGKTYNSADNSTFMDDYTLINISGNYYLSPNLTWTSRINNLTNVDYSTNEIFGEYGSRYNQDGINFFTSLTYNWF</sequence>
<dbReference type="EMBL" id="JACSQR010000002">
    <property type="protein sequence ID" value="MBD7946736.1"/>
    <property type="molecule type" value="Genomic_DNA"/>
</dbReference>
<dbReference type="InterPro" id="IPR012910">
    <property type="entry name" value="Plug_dom"/>
</dbReference>
<keyword evidence="6" id="KW-0406">Ion transport</keyword>
<evidence type="ECO:0000256" key="12">
    <source>
        <dbReference type="SAM" id="SignalP"/>
    </source>
</evidence>
<dbReference type="PROSITE" id="PS52016">
    <property type="entry name" value="TONB_DEPENDENT_REC_3"/>
    <property type="match status" value="1"/>
</dbReference>
<evidence type="ECO:0000256" key="6">
    <source>
        <dbReference type="ARBA" id="ARBA00023065"/>
    </source>
</evidence>
<evidence type="ECO:0000256" key="3">
    <source>
        <dbReference type="ARBA" id="ARBA00022452"/>
    </source>
</evidence>
<evidence type="ECO:0000259" key="14">
    <source>
        <dbReference type="Pfam" id="PF07715"/>
    </source>
</evidence>
<comment type="caution">
    <text evidence="15">The sequence shown here is derived from an EMBL/GenBank/DDBJ whole genome shotgun (WGS) entry which is preliminary data.</text>
</comment>
<keyword evidence="16" id="KW-1185">Reference proteome</keyword>
<dbReference type="CDD" id="cd01347">
    <property type="entry name" value="ligand_gated_channel"/>
    <property type="match status" value="1"/>
</dbReference>
<reference evidence="15 16" key="1">
    <citation type="submission" date="2020-08" db="EMBL/GenBank/DDBJ databases">
        <title>A Genomic Blueprint of the Chicken Gut Microbiome.</title>
        <authorList>
            <person name="Gilroy R."/>
            <person name="Ravi A."/>
            <person name="Getino M."/>
            <person name="Pursley I."/>
            <person name="Horton D.L."/>
            <person name="Alikhan N.-F."/>
            <person name="Baker D."/>
            <person name="Gharbi K."/>
            <person name="Hall N."/>
            <person name="Watson M."/>
            <person name="Adriaenssens E.M."/>
            <person name="Foster-Nyarko E."/>
            <person name="Jarju S."/>
            <person name="Secka A."/>
            <person name="Antonio M."/>
            <person name="Oren A."/>
            <person name="Chaudhuri R."/>
            <person name="La Ragione R.M."/>
            <person name="Hildebrand F."/>
            <person name="Pallen M.J."/>
        </authorList>
    </citation>
    <scope>NUCLEOTIDE SEQUENCE [LARGE SCALE GENOMIC DNA]</scope>
    <source>
        <strain evidence="15 16">Sa4CVA2</strain>
    </source>
</reference>
<evidence type="ECO:0000256" key="8">
    <source>
        <dbReference type="ARBA" id="ARBA00023136"/>
    </source>
</evidence>
<dbReference type="RefSeq" id="WP_191689950.1">
    <property type="nucleotide sequence ID" value="NZ_JACSQR010000002.1"/>
</dbReference>
<comment type="subcellular location">
    <subcellularLocation>
        <location evidence="1 10">Cell outer membrane</location>
        <topology evidence="1 10">Multi-pass membrane protein</topology>
    </subcellularLocation>
</comment>
<dbReference type="PANTHER" id="PTHR30069">
    <property type="entry name" value="TONB-DEPENDENT OUTER MEMBRANE RECEPTOR"/>
    <property type="match status" value="1"/>
</dbReference>
<evidence type="ECO:0000313" key="16">
    <source>
        <dbReference type="Proteomes" id="UP000606724"/>
    </source>
</evidence>
<dbReference type="Gene3D" id="2.170.130.10">
    <property type="entry name" value="TonB-dependent receptor, plug domain"/>
    <property type="match status" value="1"/>
</dbReference>
<evidence type="ECO:0000256" key="11">
    <source>
        <dbReference type="RuleBase" id="RU003357"/>
    </source>
</evidence>
<dbReference type="Proteomes" id="UP000606724">
    <property type="component" value="Unassembled WGS sequence"/>
</dbReference>
<dbReference type="Pfam" id="PF07715">
    <property type="entry name" value="Plug"/>
    <property type="match status" value="1"/>
</dbReference>